<name>A0ABV3NE21_9ACTO</name>
<sequence>MEVPPTKGSKVAMKGCIKTRVVALALAVAITLLSGCANQADRELNVEAYEWAIFISNSRNRSFFPRSFSGHVALVRGDGTYDLIDHSGMDAGKISWSEHGINFADTEGDHWITARGHTVVKQDRIRLMNGLVTLSDGATRIGVYNGGFHEDGYREDIVVSRPDSSEHHTLTTVGFYPMISACGDDVYGAYSRTADDGEARFIFDQIVKDGAVEHVHVATHKVPFSEFSYIANDSPCAKDTIYFLGYFDLDYDAQAPGDQRLAPYMRRTWGGAEYTFGLVAVNVRTGELDWLPLTTAEGASLGLSPEDTGYSRFDAHSLDHAGNFVWLSGNGVLYRTDVETGQTTVLSDELKIEQHQIGSERLYHFSSDDHIATVLVENTEDRFGQPRIVDIDKTTGKIVKDIRVNGLKNDVSGRMHIWDVAHKPR</sequence>
<feature type="signal peptide" evidence="1">
    <location>
        <begin position="1"/>
        <end position="39"/>
    </location>
</feature>
<dbReference type="Proteomes" id="UP001555100">
    <property type="component" value="Unassembled WGS sequence"/>
</dbReference>
<accession>A0ABV3NE21</accession>
<proteinExistence type="predicted"/>
<organism evidence="2 3">
    <name type="scientific">Trueperella pyogenes</name>
    <dbReference type="NCBI Taxonomy" id="1661"/>
    <lineage>
        <taxon>Bacteria</taxon>
        <taxon>Bacillati</taxon>
        <taxon>Actinomycetota</taxon>
        <taxon>Actinomycetes</taxon>
        <taxon>Actinomycetales</taxon>
        <taxon>Actinomycetaceae</taxon>
        <taxon>Trueperella</taxon>
    </lineage>
</organism>
<evidence type="ECO:0008006" key="4">
    <source>
        <dbReference type="Google" id="ProtNLM"/>
    </source>
</evidence>
<evidence type="ECO:0000313" key="3">
    <source>
        <dbReference type="Proteomes" id="UP001555100"/>
    </source>
</evidence>
<comment type="caution">
    <text evidence="2">The sequence shown here is derived from an EMBL/GenBank/DDBJ whole genome shotgun (WGS) entry which is preliminary data.</text>
</comment>
<feature type="chain" id="PRO_5046239705" description="Lipoprotein" evidence="1">
    <location>
        <begin position="40"/>
        <end position="425"/>
    </location>
</feature>
<dbReference type="EMBL" id="JBAGNM010000014">
    <property type="protein sequence ID" value="MEW6955258.1"/>
    <property type="molecule type" value="Genomic_DNA"/>
</dbReference>
<gene>
    <name evidence="2" type="ORF">V3M73_09540</name>
</gene>
<evidence type="ECO:0000256" key="1">
    <source>
        <dbReference type="SAM" id="SignalP"/>
    </source>
</evidence>
<dbReference type="RefSeq" id="WP_367246326.1">
    <property type="nucleotide sequence ID" value="NZ_CP123419.1"/>
</dbReference>
<protein>
    <recommendedName>
        <fullName evidence="4">Lipoprotein</fullName>
    </recommendedName>
</protein>
<evidence type="ECO:0000313" key="2">
    <source>
        <dbReference type="EMBL" id="MEW6955258.1"/>
    </source>
</evidence>
<keyword evidence="1" id="KW-0732">Signal</keyword>
<reference evidence="2 3" key="1">
    <citation type="submission" date="2024-01" db="EMBL/GenBank/DDBJ databases">
        <title>Genomic analysis and antimicrobial resistance profiles of Trueperella pyogenes isolated from domestic and wild animals.</title>
        <authorList>
            <person name="Magossi G."/>
            <person name="Gzyl K.E."/>
            <person name="Holman D.B."/>
            <person name="Amat S."/>
        </authorList>
    </citation>
    <scope>NUCLEOTIDE SEQUENCE [LARGE SCALE GENOMIC DNA]</scope>
    <source>
        <strain evidence="2 3">1494</strain>
    </source>
</reference>
<keyword evidence="3" id="KW-1185">Reference proteome</keyword>